<feature type="compositionally biased region" description="Basic and acidic residues" evidence="1">
    <location>
        <begin position="50"/>
        <end position="62"/>
    </location>
</feature>
<proteinExistence type="predicted"/>
<evidence type="ECO:0000313" key="2">
    <source>
        <dbReference type="EMBL" id="QDS99278.1"/>
    </source>
</evidence>
<dbReference type="KEGG" id="amob:HG15A2_26000"/>
<reference evidence="2 3" key="1">
    <citation type="submission" date="2019-02" db="EMBL/GenBank/DDBJ databases">
        <title>Deep-cultivation of Planctomycetes and their phenomic and genomic characterization uncovers novel biology.</title>
        <authorList>
            <person name="Wiegand S."/>
            <person name="Jogler M."/>
            <person name="Boedeker C."/>
            <person name="Pinto D."/>
            <person name="Vollmers J."/>
            <person name="Rivas-Marin E."/>
            <person name="Kohn T."/>
            <person name="Peeters S.H."/>
            <person name="Heuer A."/>
            <person name="Rast P."/>
            <person name="Oberbeckmann S."/>
            <person name="Bunk B."/>
            <person name="Jeske O."/>
            <person name="Meyerdierks A."/>
            <person name="Storesund J.E."/>
            <person name="Kallscheuer N."/>
            <person name="Luecker S."/>
            <person name="Lage O.M."/>
            <person name="Pohl T."/>
            <person name="Merkel B.J."/>
            <person name="Hornburger P."/>
            <person name="Mueller R.-W."/>
            <person name="Bruemmer F."/>
            <person name="Labrenz M."/>
            <person name="Spormann A.M."/>
            <person name="Op den Camp H."/>
            <person name="Overmann J."/>
            <person name="Amann R."/>
            <person name="Jetten M.S.M."/>
            <person name="Mascher T."/>
            <person name="Medema M.H."/>
            <person name="Devos D.P."/>
            <person name="Kaster A.-K."/>
            <person name="Ovreas L."/>
            <person name="Rohde M."/>
            <person name="Galperin M.Y."/>
            <person name="Jogler C."/>
        </authorList>
    </citation>
    <scope>NUCLEOTIDE SEQUENCE [LARGE SCALE GENOMIC DNA]</scope>
    <source>
        <strain evidence="2 3">HG15A2</strain>
    </source>
</reference>
<sequence>MRRIILPLLTLASLSIGCTGSQEVVVPSRENFNTGEVTVHELGSNKRRSNKLETDELGTARD</sequence>
<dbReference type="PROSITE" id="PS51257">
    <property type="entry name" value="PROKAR_LIPOPROTEIN"/>
    <property type="match status" value="1"/>
</dbReference>
<name>A0A517MWM6_9BACT</name>
<feature type="region of interest" description="Disordered" evidence="1">
    <location>
        <begin position="36"/>
        <end position="62"/>
    </location>
</feature>
<organism evidence="2 3">
    <name type="scientific">Adhaeretor mobilis</name>
    <dbReference type="NCBI Taxonomy" id="1930276"/>
    <lineage>
        <taxon>Bacteria</taxon>
        <taxon>Pseudomonadati</taxon>
        <taxon>Planctomycetota</taxon>
        <taxon>Planctomycetia</taxon>
        <taxon>Pirellulales</taxon>
        <taxon>Lacipirellulaceae</taxon>
        <taxon>Adhaeretor</taxon>
    </lineage>
</organism>
<gene>
    <name evidence="2" type="ORF">HG15A2_26000</name>
</gene>
<evidence type="ECO:0000313" key="3">
    <source>
        <dbReference type="Proteomes" id="UP000319852"/>
    </source>
</evidence>
<dbReference type="EMBL" id="CP036263">
    <property type="protein sequence ID" value="QDS99278.1"/>
    <property type="molecule type" value="Genomic_DNA"/>
</dbReference>
<protein>
    <submittedName>
        <fullName evidence="2">Uncharacterized protein</fullName>
    </submittedName>
</protein>
<dbReference type="Proteomes" id="UP000319852">
    <property type="component" value="Chromosome"/>
</dbReference>
<keyword evidence="3" id="KW-1185">Reference proteome</keyword>
<dbReference type="AlphaFoldDB" id="A0A517MWM6"/>
<accession>A0A517MWM6</accession>
<evidence type="ECO:0000256" key="1">
    <source>
        <dbReference type="SAM" id="MobiDB-lite"/>
    </source>
</evidence>